<evidence type="ECO:0000256" key="4">
    <source>
        <dbReference type="ARBA" id="ARBA00023136"/>
    </source>
</evidence>
<evidence type="ECO:0000256" key="3">
    <source>
        <dbReference type="ARBA" id="ARBA00022989"/>
    </source>
</evidence>
<evidence type="ECO:0000313" key="9">
    <source>
        <dbReference type="Proteomes" id="UP000321518"/>
    </source>
</evidence>
<keyword evidence="3 6" id="KW-1133">Transmembrane helix</keyword>
<feature type="region of interest" description="Disordered" evidence="5">
    <location>
        <begin position="240"/>
        <end position="278"/>
    </location>
</feature>
<keyword evidence="4 6" id="KW-0472">Membrane</keyword>
<dbReference type="GO" id="GO:0016020">
    <property type="term" value="C:membrane"/>
    <property type="evidence" value="ECO:0007669"/>
    <property type="project" value="UniProtKB-SubCell"/>
</dbReference>
<reference evidence="8 9" key="1">
    <citation type="submission" date="2019-07" db="EMBL/GenBank/DDBJ databases">
        <title>Rhodotorula toruloides NBRC10032 genome sequencing.</title>
        <authorList>
            <person name="Shida Y."/>
            <person name="Takaku H."/>
            <person name="Ogasawara W."/>
            <person name="Mori K."/>
        </authorList>
    </citation>
    <scope>NUCLEOTIDE SEQUENCE [LARGE SCALE GENOMIC DNA]</scope>
    <source>
        <strain evidence="8 9">NBRC10032</strain>
    </source>
</reference>
<proteinExistence type="predicted"/>
<dbReference type="PANTHER" id="PTHR15549">
    <property type="entry name" value="PAIRED IMMUNOGLOBULIN-LIKE TYPE 2 RECEPTOR"/>
    <property type="match status" value="1"/>
</dbReference>
<feature type="compositionally biased region" description="Polar residues" evidence="5">
    <location>
        <begin position="92"/>
        <end position="101"/>
    </location>
</feature>
<feature type="compositionally biased region" description="Basic residues" evidence="5">
    <location>
        <begin position="324"/>
        <end position="336"/>
    </location>
</feature>
<evidence type="ECO:0000313" key="8">
    <source>
        <dbReference type="EMBL" id="GEM05995.1"/>
    </source>
</evidence>
<feature type="signal peptide" evidence="7">
    <location>
        <begin position="1"/>
        <end position="19"/>
    </location>
</feature>
<evidence type="ECO:0000256" key="1">
    <source>
        <dbReference type="ARBA" id="ARBA00004167"/>
    </source>
</evidence>
<sequence length="412" mass="42090">MRHPLWLAALAAAAGAVYASSSSHISVTVQQSIHVGDAIKFQWTGGTPPYTLKVYLDDKVVSQNQGWTTNYVQWRASPDQVPAGTSVRVRVTDSSGQTVMSEPTVVEGDGKSASTRKSPSDANPSGHDKTSAGDKARNGGSTKSFMDDPNNRFSISDDLGTPTSQAGGGMLSAAVMPSDWQPGQGLSRPQDSRLTMTPLASASLSAFVASATIGASSGDSASNSAAITDAMASTAVTASASNAAPTDVSNIASSTSPTDTASAAASSDTGSSSSSSSSGKLSATALIAIAVVIILLLAAGGGFWWWRSKQKDSDDQQQQQKSGAARKGRSKRRPRRSGNSSESGGDEEKLVGGRGGRGNPSDSETEASEDEASKDGRRGGGRASSYRDDAPSDSGSGTDDGRGQGGSPRRSR</sequence>
<comment type="subcellular location">
    <subcellularLocation>
        <location evidence="1">Membrane</location>
        <topology evidence="1">Single-pass membrane protein</topology>
    </subcellularLocation>
</comment>
<keyword evidence="7" id="KW-0732">Signal</keyword>
<dbReference type="GO" id="GO:0071944">
    <property type="term" value="C:cell periphery"/>
    <property type="evidence" value="ECO:0007669"/>
    <property type="project" value="UniProtKB-ARBA"/>
</dbReference>
<dbReference type="OrthoDB" id="2530179at2759"/>
<feature type="compositionally biased region" description="Basic and acidic residues" evidence="5">
    <location>
        <begin position="126"/>
        <end position="137"/>
    </location>
</feature>
<organism evidence="8 9">
    <name type="scientific">Rhodotorula toruloides</name>
    <name type="common">Yeast</name>
    <name type="synonym">Rhodosporidium toruloides</name>
    <dbReference type="NCBI Taxonomy" id="5286"/>
    <lineage>
        <taxon>Eukaryota</taxon>
        <taxon>Fungi</taxon>
        <taxon>Dikarya</taxon>
        <taxon>Basidiomycota</taxon>
        <taxon>Pucciniomycotina</taxon>
        <taxon>Microbotryomycetes</taxon>
        <taxon>Sporidiobolales</taxon>
        <taxon>Sporidiobolaceae</taxon>
        <taxon>Rhodotorula</taxon>
    </lineage>
</organism>
<feature type="transmembrane region" description="Helical" evidence="6">
    <location>
        <begin position="281"/>
        <end position="306"/>
    </location>
</feature>
<dbReference type="EMBL" id="BJWK01000001">
    <property type="protein sequence ID" value="GEM05995.1"/>
    <property type="molecule type" value="Genomic_DNA"/>
</dbReference>
<feature type="region of interest" description="Disordered" evidence="5">
    <location>
        <begin position="81"/>
        <end position="192"/>
    </location>
</feature>
<evidence type="ECO:0000256" key="5">
    <source>
        <dbReference type="SAM" id="MobiDB-lite"/>
    </source>
</evidence>
<feature type="compositionally biased region" description="Polar residues" evidence="5">
    <location>
        <begin position="112"/>
        <end position="123"/>
    </location>
</feature>
<gene>
    <name evidence="8" type="ORF">Rt10032_c01g0012</name>
</gene>
<comment type="caution">
    <text evidence="8">The sequence shown here is derived from an EMBL/GenBank/DDBJ whole genome shotgun (WGS) entry which is preliminary data.</text>
</comment>
<evidence type="ECO:0000256" key="2">
    <source>
        <dbReference type="ARBA" id="ARBA00022692"/>
    </source>
</evidence>
<feature type="compositionally biased region" description="Low complexity" evidence="5">
    <location>
        <begin position="252"/>
        <end position="278"/>
    </location>
</feature>
<dbReference type="PANTHER" id="PTHR15549:SF6">
    <property type="entry name" value="MID2 DOMAIN-CONTAINING PROTEIN"/>
    <property type="match status" value="1"/>
</dbReference>
<name>A0A511K7K5_RHOTO</name>
<evidence type="ECO:0000256" key="6">
    <source>
        <dbReference type="SAM" id="Phobius"/>
    </source>
</evidence>
<dbReference type="Proteomes" id="UP000321518">
    <property type="component" value="Unassembled WGS sequence"/>
</dbReference>
<protein>
    <submittedName>
        <fullName evidence="8">Uncharacterized protein</fullName>
    </submittedName>
</protein>
<accession>A0A511K7K5</accession>
<feature type="chain" id="PRO_5021960392" evidence="7">
    <location>
        <begin position="20"/>
        <end position="412"/>
    </location>
</feature>
<dbReference type="AlphaFoldDB" id="A0A511K7K5"/>
<feature type="region of interest" description="Disordered" evidence="5">
    <location>
        <begin position="310"/>
        <end position="412"/>
    </location>
</feature>
<keyword evidence="2 6" id="KW-0812">Transmembrane</keyword>
<evidence type="ECO:0000256" key="7">
    <source>
        <dbReference type="SAM" id="SignalP"/>
    </source>
</evidence>
<dbReference type="InterPro" id="IPR051694">
    <property type="entry name" value="Immunoregulatory_rcpt-like"/>
</dbReference>